<comment type="caution">
    <text evidence="2">The sequence shown here is derived from an EMBL/GenBank/DDBJ whole genome shotgun (WGS) entry which is preliminary data.</text>
</comment>
<dbReference type="Gene3D" id="3.30.830.10">
    <property type="entry name" value="Metalloenzyme, LuxS/M16 peptidase-like"/>
    <property type="match status" value="2"/>
</dbReference>
<gene>
    <name evidence="2" type="ORF">AS033_08175</name>
</gene>
<dbReference type="SUPFAM" id="SSF63411">
    <property type="entry name" value="LuxS/MPP-like metallohydrolase"/>
    <property type="match status" value="2"/>
</dbReference>
<evidence type="ECO:0000259" key="1">
    <source>
        <dbReference type="Pfam" id="PF05193"/>
    </source>
</evidence>
<dbReference type="EMBL" id="LNQL01000002">
    <property type="protein sequence ID" value="KSU49333.1"/>
    <property type="molecule type" value="Genomic_DNA"/>
</dbReference>
<protein>
    <submittedName>
        <fullName evidence="2">Peptidase M16</fullName>
    </submittedName>
</protein>
<dbReference type="Proteomes" id="UP000053797">
    <property type="component" value="Unassembled WGS sequence"/>
</dbReference>
<dbReference type="Pfam" id="PF05193">
    <property type="entry name" value="Peptidase_M16_C"/>
    <property type="match status" value="1"/>
</dbReference>
<dbReference type="GO" id="GO:0046872">
    <property type="term" value="F:metal ion binding"/>
    <property type="evidence" value="ECO:0007669"/>
    <property type="project" value="InterPro"/>
</dbReference>
<proteinExistence type="predicted"/>
<organism evidence="2 3">
    <name type="scientific">Exiguobacterium indicum</name>
    <dbReference type="NCBI Taxonomy" id="296995"/>
    <lineage>
        <taxon>Bacteria</taxon>
        <taxon>Bacillati</taxon>
        <taxon>Bacillota</taxon>
        <taxon>Bacilli</taxon>
        <taxon>Bacillales</taxon>
        <taxon>Bacillales Family XII. Incertae Sedis</taxon>
        <taxon>Exiguobacterium</taxon>
    </lineage>
</organism>
<evidence type="ECO:0000313" key="3">
    <source>
        <dbReference type="Proteomes" id="UP000053797"/>
    </source>
</evidence>
<dbReference type="InterPro" id="IPR007863">
    <property type="entry name" value="Peptidase_M16_C"/>
</dbReference>
<dbReference type="PANTHER" id="PTHR11851:SF186">
    <property type="entry name" value="INACTIVE METALLOPROTEASE YMFF-RELATED"/>
    <property type="match status" value="1"/>
</dbReference>
<dbReference type="InterPro" id="IPR011249">
    <property type="entry name" value="Metalloenz_LuxS/M16"/>
</dbReference>
<evidence type="ECO:0000313" key="2">
    <source>
        <dbReference type="EMBL" id="KSU49333.1"/>
    </source>
</evidence>
<dbReference type="NCBIfam" id="NF047422">
    <property type="entry name" value="YfmF_fam"/>
    <property type="match status" value="1"/>
</dbReference>
<feature type="domain" description="Peptidase M16 C-terminal" evidence="1">
    <location>
        <begin position="183"/>
        <end position="355"/>
    </location>
</feature>
<dbReference type="RefSeq" id="WP_058265160.1">
    <property type="nucleotide sequence ID" value="NZ_FMYN01000002.1"/>
</dbReference>
<dbReference type="PANTHER" id="PTHR11851">
    <property type="entry name" value="METALLOPROTEASE"/>
    <property type="match status" value="1"/>
</dbReference>
<sequence length="417" mass="46903">MSQSFSTWKKEGTSYHLVPTDKFKTTTILVTFSAPLEAKTLTSRAILPYIMEKSTAAYPSMKALREPLETLYDAGLYADASKFGEEHVISFQLDVIRGELVHHPSLLKEALELLEQMVLYPDLTEGGFREQFVKQEKRLHALRISSLYDDKMRYAQQRLLELMAPGEAVALPSLGTLEELEQITPSSLRDTYRSMIEDDRIDVFVVGHVTKEEMEDALSFLPSHSEKISHYIPAQKAVNGVKRSSETQPIKQGKLHLGYRVAVDPTSADSIRMQIVNGLFGGFPHSKLFMNVREKESLAYYAASRYAALNSALYVYAGVDTKEAERAEKIILEQLVDLKAGQFTDEELTQTKAMLINARRQILDQPGQLIGWLNGSKMRGLTLEDEIHIIETATREDVVRLAAAIDLDAVYLLRGEA</sequence>
<name>A0A0V8GGG5_9BACL</name>
<dbReference type="InterPro" id="IPR050361">
    <property type="entry name" value="MPP/UQCRC_Complex"/>
</dbReference>
<accession>A0A0V8GGG5</accession>
<reference evidence="2 3" key="1">
    <citation type="journal article" date="2015" name="Int. J. Syst. Evol. Microbiol.">
        <title>Exiguobacterium enclense sp. nov., isolated from sediment.</title>
        <authorList>
            <person name="Dastager S.G."/>
            <person name="Mawlankar R."/>
            <person name="Sonalkar V.V."/>
            <person name="Thorat M.N."/>
            <person name="Mual P."/>
            <person name="Verma A."/>
            <person name="Krishnamurthi S."/>
            <person name="Tang S.K."/>
            <person name="Li W.J."/>
        </authorList>
    </citation>
    <scope>NUCLEOTIDE SEQUENCE [LARGE SCALE GENOMIC DNA]</scope>
    <source>
        <strain evidence="2 3">NIO-1109</strain>
    </source>
</reference>
<dbReference type="OrthoDB" id="9762085at2"/>
<dbReference type="AlphaFoldDB" id="A0A0V8GGG5"/>